<dbReference type="AlphaFoldDB" id="A0A9P7GWT1"/>
<accession>A0A9P7GWT1</accession>
<dbReference type="Gene3D" id="1.25.40.10">
    <property type="entry name" value="Tetratricopeptide repeat domain"/>
    <property type="match status" value="2"/>
</dbReference>
<feature type="domain" description="DUF7779" evidence="1">
    <location>
        <begin position="469"/>
        <end position="545"/>
    </location>
</feature>
<dbReference type="InterPro" id="IPR056681">
    <property type="entry name" value="DUF7779"/>
</dbReference>
<dbReference type="InterPro" id="IPR053137">
    <property type="entry name" value="NLR-like"/>
</dbReference>
<dbReference type="PANTHER" id="PTHR46082:SF6">
    <property type="entry name" value="AAA+ ATPASE DOMAIN-CONTAINING PROTEIN-RELATED"/>
    <property type="match status" value="1"/>
</dbReference>
<comment type="caution">
    <text evidence="2">The sequence shown here is derived from an EMBL/GenBank/DDBJ whole genome shotgun (WGS) entry which is preliminary data.</text>
</comment>
<keyword evidence="3" id="KW-1185">Reference proteome</keyword>
<dbReference type="InterPro" id="IPR011990">
    <property type="entry name" value="TPR-like_helical_dom_sf"/>
</dbReference>
<dbReference type="Pfam" id="PF13424">
    <property type="entry name" value="TPR_12"/>
    <property type="match status" value="3"/>
</dbReference>
<organism evidence="2 3">
    <name type="scientific">Fusarium avenaceum</name>
    <dbReference type="NCBI Taxonomy" id="40199"/>
    <lineage>
        <taxon>Eukaryota</taxon>
        <taxon>Fungi</taxon>
        <taxon>Dikarya</taxon>
        <taxon>Ascomycota</taxon>
        <taxon>Pezizomycotina</taxon>
        <taxon>Sordariomycetes</taxon>
        <taxon>Hypocreomycetidae</taxon>
        <taxon>Hypocreales</taxon>
        <taxon>Nectriaceae</taxon>
        <taxon>Fusarium</taxon>
        <taxon>Fusarium tricinctum species complex</taxon>
    </lineage>
</organism>
<name>A0A9P7GWT1_9HYPO</name>
<dbReference type="EMBL" id="JAGPUO010000020">
    <property type="protein sequence ID" value="KAG5656825.1"/>
    <property type="molecule type" value="Genomic_DNA"/>
</dbReference>
<proteinExistence type="predicted"/>
<sequence length="880" mass="98893">PSNTPYHIKKSSLVMAEIVGLTASIAIVELSAKLATYSNAVGSARGDISRLQSQLGSLDISLKAAQRLINEPRNHALATSRSLIDSLDKCQAELARVQDKLDPGSARKVIRRFRFRALKWPFDSKEVSELIDSLEQYKQTITLCLQVDQTTILLNMSQKVEGMSLNHSDQRSTSRKPCFNVPFDRDTDFVPRPNITDWLKEKHKGPSNRMALVGLGGLGRSQVAIHFAHQIQEQTPETSVYWVHASSKPRFEEGYGYIAERNDLPRRNDPQVDVLTLVRDWLQTEEAGSWLMILDNADDINLFYPNEDNGESAVASVVGGSTTATTDQRPLAACLPKHRNGSILVTSRSLNVAEKLTGSHKTIFQVSVMDDDQGLQLLHSKLIRKCDDSVAIELLRNLDFIPLAITQAAAYINRRSPRESAETYLTTFLESDQSKRNLSNRDAGDLRRDETGSNSVITTWQVTFEHIRREKPSAAKLLSFMSFFNPHGIPIFVVRDYSTTSAPEADVETASFEDDLDVLRGYSLVTVTASTDLCEMHAMVQACTRIWVSASDGVERWKRLFLQSMCNNFPNGDLETWPNCQLLLPHIEVVTEVEPPQEDLQNWAYLLTNCGCFMRESGNLTEAERLFKRSVSVYSKTLGEDHRHTLVLRHHLGLTYFGQGRYIETQEILKTLRDKKMLVPQEEDSETWPSMYCLALAYEAQGRMKEAEAIYTQLVETLTRISGTEHPDTLRCLAGLASTLIEQDRANDAEDILVPVLAMQKKVFGDEDLDTLESMTQLAASYEEQGLYDEAEDIGVQVLEVYARIYGKEHYVTLLSTMRLAKIYERQGRLSAAEDILAPSVALQKKVLGKGHPVTQRSIKLLEKISKSQGRLEEAPAVFQ</sequence>
<dbReference type="SUPFAM" id="SSF48452">
    <property type="entry name" value="TPR-like"/>
    <property type="match status" value="3"/>
</dbReference>
<dbReference type="Proteomes" id="UP000782241">
    <property type="component" value="Unassembled WGS sequence"/>
</dbReference>
<reference evidence="2" key="1">
    <citation type="submission" date="2021-04" db="EMBL/GenBank/DDBJ databases">
        <title>Draft genome of Fusarium avenaceum strain F156N33, isolated from an atmospheric sample in Virginia.</title>
        <authorList>
            <person name="Yang S."/>
            <person name="Vinatzer B.A."/>
            <person name="Coleman J."/>
        </authorList>
    </citation>
    <scope>NUCLEOTIDE SEQUENCE</scope>
    <source>
        <strain evidence="2">F156N33</strain>
    </source>
</reference>
<dbReference type="PANTHER" id="PTHR46082">
    <property type="entry name" value="ATP/GTP-BINDING PROTEIN-RELATED"/>
    <property type="match status" value="1"/>
</dbReference>
<dbReference type="InterPro" id="IPR027417">
    <property type="entry name" value="P-loop_NTPase"/>
</dbReference>
<dbReference type="SUPFAM" id="SSF52540">
    <property type="entry name" value="P-loop containing nucleoside triphosphate hydrolases"/>
    <property type="match status" value="1"/>
</dbReference>
<evidence type="ECO:0000259" key="1">
    <source>
        <dbReference type="Pfam" id="PF25000"/>
    </source>
</evidence>
<feature type="non-terminal residue" evidence="2">
    <location>
        <position position="1"/>
    </location>
</feature>
<gene>
    <name evidence="2" type="ORF">KAF25_010378</name>
</gene>
<dbReference type="Gene3D" id="3.40.50.300">
    <property type="entry name" value="P-loop containing nucleotide triphosphate hydrolases"/>
    <property type="match status" value="1"/>
</dbReference>
<evidence type="ECO:0000313" key="3">
    <source>
        <dbReference type="Proteomes" id="UP000782241"/>
    </source>
</evidence>
<protein>
    <recommendedName>
        <fullName evidence="1">DUF7779 domain-containing protein</fullName>
    </recommendedName>
</protein>
<dbReference type="Pfam" id="PF25000">
    <property type="entry name" value="DUF7779"/>
    <property type="match status" value="1"/>
</dbReference>
<evidence type="ECO:0000313" key="2">
    <source>
        <dbReference type="EMBL" id="KAG5656825.1"/>
    </source>
</evidence>